<dbReference type="EMBL" id="JAAEJV010000031">
    <property type="protein sequence ID" value="MBF5059625.1"/>
    <property type="molecule type" value="Genomic_DNA"/>
</dbReference>
<evidence type="ECO:0000259" key="1">
    <source>
        <dbReference type="Pfam" id="PF13338"/>
    </source>
</evidence>
<dbReference type="InterPro" id="IPR025159">
    <property type="entry name" value="AbiEi_N"/>
</dbReference>
<organism evidence="2 3">
    <name type="scientific">Candidatus Neptunichlamydia vexilliferae</name>
    <dbReference type="NCBI Taxonomy" id="1651774"/>
    <lineage>
        <taxon>Bacteria</taxon>
        <taxon>Pseudomonadati</taxon>
        <taxon>Chlamydiota</taxon>
        <taxon>Chlamydiia</taxon>
        <taxon>Parachlamydiales</taxon>
        <taxon>Simkaniaceae</taxon>
        <taxon>Candidatus Neptunichlamydia</taxon>
    </lineage>
</organism>
<comment type="caution">
    <text evidence="2">The sequence shown here is derived from an EMBL/GenBank/DDBJ whole genome shotgun (WGS) entry which is preliminary data.</text>
</comment>
<gene>
    <name evidence="2" type="ORF">NEPTK9_001141</name>
</gene>
<evidence type="ECO:0000313" key="3">
    <source>
        <dbReference type="Proteomes" id="UP001194714"/>
    </source>
</evidence>
<dbReference type="Proteomes" id="UP001194714">
    <property type="component" value="Unassembled WGS sequence"/>
</dbReference>
<reference evidence="2 3" key="1">
    <citation type="submission" date="2020-01" db="EMBL/GenBank/DDBJ databases">
        <title>Draft genome sequence of Cand. Neptunochlamydia vexilliferae K9.</title>
        <authorList>
            <person name="Schulz F."/>
            <person name="Koestlbacher S."/>
            <person name="Wascher F."/>
            <person name="Pizzetti I."/>
            <person name="Horn M."/>
        </authorList>
    </citation>
    <scope>NUCLEOTIDE SEQUENCE [LARGE SCALE GENOMIC DNA]</scope>
    <source>
        <strain evidence="2 3">K9</strain>
    </source>
</reference>
<accession>A0ABS0B099</accession>
<name>A0ABS0B099_9BACT</name>
<dbReference type="Pfam" id="PF13338">
    <property type="entry name" value="AbiEi_4"/>
    <property type="match status" value="1"/>
</dbReference>
<protein>
    <recommendedName>
        <fullName evidence="1">AbiEi antitoxin N-terminal domain-containing protein</fullName>
    </recommendedName>
</protein>
<proteinExistence type="predicted"/>
<sequence>MCMERDNQLFEIADRQQGYFTAKQAEACGYARSNFHLRLSSGEWLQEGRGIYRLGRYPVTDRPELVLWSLWSRNRKDDPQGVWSHETALDIHELSDVMPAKMHMTVPPNFRRRVEIPNLLYLHRGILEKSDVEERQGYKVTTPLKTLMDVIDAGTVADNFIFQAAHQAIERGMILKKEVNALQSSYPNIYKKLERIFDDTL</sequence>
<keyword evidence="3" id="KW-1185">Reference proteome</keyword>
<feature type="domain" description="AbiEi antitoxin N-terminal" evidence="1">
    <location>
        <begin position="7"/>
        <end position="54"/>
    </location>
</feature>
<evidence type="ECO:0000313" key="2">
    <source>
        <dbReference type="EMBL" id="MBF5059625.1"/>
    </source>
</evidence>